<dbReference type="EMBL" id="UINC01133154">
    <property type="protein sequence ID" value="SVD15925.1"/>
    <property type="molecule type" value="Genomic_DNA"/>
</dbReference>
<feature type="domain" description="DNA binding HTH" evidence="1">
    <location>
        <begin position="3"/>
        <end position="40"/>
    </location>
</feature>
<organism evidence="2">
    <name type="scientific">marine metagenome</name>
    <dbReference type="NCBI Taxonomy" id="408172"/>
    <lineage>
        <taxon>unclassified sequences</taxon>
        <taxon>metagenomes</taxon>
        <taxon>ecological metagenomes</taxon>
    </lineage>
</organism>
<sequence length="46" mass="5210">VINEVELPLIEAVMAFTNKNQSQAANILGINRSTLRKKLKLFELIK</sequence>
<dbReference type="Pfam" id="PF02954">
    <property type="entry name" value="HTH_8"/>
    <property type="match status" value="1"/>
</dbReference>
<protein>
    <recommendedName>
        <fullName evidence="1">DNA binding HTH domain-containing protein</fullName>
    </recommendedName>
</protein>
<gene>
    <name evidence="2" type="ORF">METZ01_LOCUS368779</name>
</gene>
<evidence type="ECO:0000313" key="2">
    <source>
        <dbReference type="EMBL" id="SVD15925.1"/>
    </source>
</evidence>
<dbReference type="AlphaFoldDB" id="A0A382T2D4"/>
<dbReference type="PANTHER" id="PTHR47918:SF1">
    <property type="entry name" value="DNA-BINDING PROTEIN FIS"/>
    <property type="match status" value="1"/>
</dbReference>
<feature type="non-terminal residue" evidence="2">
    <location>
        <position position="1"/>
    </location>
</feature>
<dbReference type="PRINTS" id="PR01590">
    <property type="entry name" value="HTHFIS"/>
</dbReference>
<name>A0A382T2D4_9ZZZZ</name>
<dbReference type="SUPFAM" id="SSF46689">
    <property type="entry name" value="Homeodomain-like"/>
    <property type="match status" value="1"/>
</dbReference>
<accession>A0A382T2D4</accession>
<dbReference type="InterPro" id="IPR009057">
    <property type="entry name" value="Homeodomain-like_sf"/>
</dbReference>
<dbReference type="Gene3D" id="1.10.10.60">
    <property type="entry name" value="Homeodomain-like"/>
    <property type="match status" value="1"/>
</dbReference>
<evidence type="ECO:0000259" key="1">
    <source>
        <dbReference type="Pfam" id="PF02954"/>
    </source>
</evidence>
<dbReference type="InterPro" id="IPR002197">
    <property type="entry name" value="HTH_Fis"/>
</dbReference>
<proteinExistence type="predicted"/>
<dbReference type="PANTHER" id="PTHR47918">
    <property type="entry name" value="DNA-BINDING PROTEIN FIS"/>
    <property type="match status" value="1"/>
</dbReference>
<dbReference type="GO" id="GO:0043565">
    <property type="term" value="F:sequence-specific DNA binding"/>
    <property type="evidence" value="ECO:0007669"/>
    <property type="project" value="InterPro"/>
</dbReference>
<reference evidence="2" key="1">
    <citation type="submission" date="2018-05" db="EMBL/GenBank/DDBJ databases">
        <authorList>
            <person name="Lanie J.A."/>
            <person name="Ng W.-L."/>
            <person name="Kazmierczak K.M."/>
            <person name="Andrzejewski T.M."/>
            <person name="Davidsen T.M."/>
            <person name="Wayne K.J."/>
            <person name="Tettelin H."/>
            <person name="Glass J.I."/>
            <person name="Rusch D."/>
            <person name="Podicherti R."/>
            <person name="Tsui H.-C.T."/>
            <person name="Winkler M.E."/>
        </authorList>
    </citation>
    <scope>NUCLEOTIDE SEQUENCE</scope>
</reference>
<dbReference type="InterPro" id="IPR050207">
    <property type="entry name" value="Trans_regulatory_Fis"/>
</dbReference>